<proteinExistence type="predicted"/>
<dbReference type="STRING" id="89093.SAMN04488558_10648"/>
<evidence type="ECO:0000313" key="3">
    <source>
        <dbReference type="Proteomes" id="UP000198833"/>
    </source>
</evidence>
<dbReference type="AlphaFoldDB" id="A0A1H9DZH7"/>
<accession>A0A1H9DZH7</accession>
<keyword evidence="1" id="KW-0812">Transmembrane</keyword>
<dbReference type="Proteomes" id="UP000198833">
    <property type="component" value="Unassembled WGS sequence"/>
</dbReference>
<feature type="transmembrane region" description="Helical" evidence="1">
    <location>
        <begin position="48"/>
        <end position="67"/>
    </location>
</feature>
<organism evidence="2 3">
    <name type="scientific">Ignavigranum ruoffiae</name>
    <dbReference type="NCBI Taxonomy" id="89093"/>
    <lineage>
        <taxon>Bacteria</taxon>
        <taxon>Bacillati</taxon>
        <taxon>Bacillota</taxon>
        <taxon>Bacilli</taxon>
        <taxon>Lactobacillales</taxon>
        <taxon>Aerococcaceae</taxon>
        <taxon>Ignavigranum</taxon>
    </lineage>
</organism>
<evidence type="ECO:0000256" key="1">
    <source>
        <dbReference type="SAM" id="Phobius"/>
    </source>
</evidence>
<evidence type="ECO:0000313" key="2">
    <source>
        <dbReference type="EMBL" id="SEQ18717.1"/>
    </source>
</evidence>
<sequence length="158" mass="18762">MKIKTINRSLKYVSYFMMSLPVLFYLYLNLMAGQQNNSVLDLIKSNPLLNINLIFTILMFFTGYILYKNIHRFSKHELPAVRLIFLLLTIVIIMVLMGYFPLILLCLFFVYQLIKIENISKHSLINKIEWRAFAKENFPIVLLGLFVFILRVLMYIRL</sequence>
<name>A0A1H9DZH7_9LACT</name>
<feature type="transmembrane region" description="Helical" evidence="1">
    <location>
        <begin position="138"/>
        <end position="156"/>
    </location>
</feature>
<keyword evidence="1" id="KW-0472">Membrane</keyword>
<feature type="transmembrane region" description="Helical" evidence="1">
    <location>
        <begin position="83"/>
        <end position="114"/>
    </location>
</feature>
<keyword evidence="1" id="KW-1133">Transmembrane helix</keyword>
<dbReference type="EMBL" id="FOEN01000006">
    <property type="protein sequence ID" value="SEQ18717.1"/>
    <property type="molecule type" value="Genomic_DNA"/>
</dbReference>
<protein>
    <submittedName>
        <fullName evidence="2">Uncharacterized protein</fullName>
    </submittedName>
</protein>
<feature type="transmembrane region" description="Helical" evidence="1">
    <location>
        <begin position="12"/>
        <end position="28"/>
    </location>
</feature>
<reference evidence="2 3" key="1">
    <citation type="submission" date="2016-10" db="EMBL/GenBank/DDBJ databases">
        <authorList>
            <person name="de Groot N.N."/>
        </authorList>
    </citation>
    <scope>NUCLEOTIDE SEQUENCE [LARGE SCALE GENOMIC DNA]</scope>
    <source>
        <strain evidence="2 3">DSM 15695</strain>
    </source>
</reference>
<keyword evidence="3" id="KW-1185">Reference proteome</keyword>
<dbReference type="RefSeq" id="WP_092571847.1">
    <property type="nucleotide sequence ID" value="NZ_CALUDV010000029.1"/>
</dbReference>
<gene>
    <name evidence="2" type="ORF">SAMN04488558_10648</name>
</gene>